<gene>
    <name evidence="3" type="ORF">PDIGIT_LOCUS873</name>
</gene>
<evidence type="ECO:0000256" key="1">
    <source>
        <dbReference type="SAM" id="MobiDB-lite"/>
    </source>
</evidence>
<dbReference type="PANTHER" id="PTHR39599:SF1">
    <property type="entry name" value="GPI-ANCHORED PROTEIN (EUROFUNG)"/>
    <property type="match status" value="1"/>
</dbReference>
<feature type="compositionally biased region" description="Polar residues" evidence="1">
    <location>
        <begin position="136"/>
        <end position="152"/>
    </location>
</feature>
<dbReference type="AlphaFoldDB" id="A0A9W4XGN5"/>
<dbReference type="OrthoDB" id="5410926at2759"/>
<keyword evidence="2" id="KW-0732">Signal</keyword>
<accession>A0A9W4XGN5</accession>
<sequence>MRNAFAPLVLLPTLALAAPDFVTGFQPAILEESPAQSNNTLIEDGGLDLLRRQESNCASGYSVCTSINRPDICCRTNQVCSADRAGNAACCPIGAACTGTIGVIVGPSTSISVSGTTASSQTGFSTPTITGTGTTDAPSFVQSPSNGASPARSTVPNSFYPFPFIPTTYTAAAACSSAYTSCQSDAASCTAALADGRQGITISAPNGGMTVTAVPSLGAQSAQSICQSLSSKACYELQVAACASFGGGSGAVPTGCVDRYKVGAGLALGIAGQMLR</sequence>
<feature type="compositionally biased region" description="Low complexity" evidence="1">
    <location>
        <begin position="122"/>
        <end position="135"/>
    </location>
</feature>
<feature type="chain" id="PRO_5040852493" description="GPI-anchored protein" evidence="2">
    <location>
        <begin position="25"/>
        <end position="276"/>
    </location>
</feature>
<evidence type="ECO:0000313" key="3">
    <source>
        <dbReference type="EMBL" id="CAI6248553.1"/>
    </source>
</evidence>
<feature type="signal peptide" evidence="2">
    <location>
        <begin position="1"/>
        <end position="24"/>
    </location>
</feature>
<dbReference type="EMBL" id="CAOQHR010000001">
    <property type="protein sequence ID" value="CAI6248553.1"/>
    <property type="molecule type" value="Genomic_DNA"/>
</dbReference>
<comment type="caution">
    <text evidence="3">The sequence shown here is derived from an EMBL/GenBank/DDBJ whole genome shotgun (WGS) entry which is preliminary data.</text>
</comment>
<dbReference type="PANTHER" id="PTHR39599">
    <property type="entry name" value="GPI-ANCHORED PROTEIN (EUROFUNG)-RELATED-RELATED"/>
    <property type="match status" value="1"/>
</dbReference>
<proteinExistence type="predicted"/>
<feature type="region of interest" description="Disordered" evidence="1">
    <location>
        <begin position="116"/>
        <end position="152"/>
    </location>
</feature>
<evidence type="ECO:0000256" key="2">
    <source>
        <dbReference type="SAM" id="SignalP"/>
    </source>
</evidence>
<protein>
    <recommendedName>
        <fullName evidence="5">GPI-anchored protein</fullName>
    </recommendedName>
</protein>
<keyword evidence="4" id="KW-1185">Reference proteome</keyword>
<evidence type="ECO:0008006" key="5">
    <source>
        <dbReference type="Google" id="ProtNLM"/>
    </source>
</evidence>
<organism evidence="3 4">
    <name type="scientific">Periconia digitata</name>
    <dbReference type="NCBI Taxonomy" id="1303443"/>
    <lineage>
        <taxon>Eukaryota</taxon>
        <taxon>Fungi</taxon>
        <taxon>Dikarya</taxon>
        <taxon>Ascomycota</taxon>
        <taxon>Pezizomycotina</taxon>
        <taxon>Dothideomycetes</taxon>
        <taxon>Pleosporomycetidae</taxon>
        <taxon>Pleosporales</taxon>
        <taxon>Massarineae</taxon>
        <taxon>Periconiaceae</taxon>
        <taxon>Periconia</taxon>
    </lineage>
</organism>
<dbReference type="Proteomes" id="UP001152607">
    <property type="component" value="Unassembled WGS sequence"/>
</dbReference>
<name>A0A9W4XGN5_9PLEO</name>
<evidence type="ECO:0000313" key="4">
    <source>
        <dbReference type="Proteomes" id="UP001152607"/>
    </source>
</evidence>
<reference evidence="3" key="1">
    <citation type="submission" date="2023-01" db="EMBL/GenBank/DDBJ databases">
        <authorList>
            <person name="Van Ghelder C."/>
            <person name="Rancurel C."/>
        </authorList>
    </citation>
    <scope>NUCLEOTIDE SEQUENCE</scope>
    <source>
        <strain evidence="3">CNCM I-4278</strain>
    </source>
</reference>